<dbReference type="Proteomes" id="UP001140066">
    <property type="component" value="Unassembled WGS sequence"/>
</dbReference>
<gene>
    <name evidence="1" type="primary">ECM16</name>
    <name evidence="1" type="ORF">GGI18_000821</name>
</gene>
<evidence type="ECO:0000313" key="2">
    <source>
        <dbReference type="Proteomes" id="UP001140066"/>
    </source>
</evidence>
<protein>
    <submittedName>
        <fullName evidence="1">ATP-dependent RNA helicase DHR1</fullName>
        <ecNumber evidence="1">3.6.4.13</ecNumber>
    </submittedName>
</protein>
<comment type="caution">
    <text evidence="1">The sequence shown here is derived from an EMBL/GenBank/DDBJ whole genome shotgun (WGS) entry which is preliminary data.</text>
</comment>
<sequence>MGTNKSKKEKRFEKFVEKQVKKEERVVLLEKLSSSSWKSNLMRSSKTLGRMSETKREKLHRAAMEEKLGMARSDPSVRLYVSERDADEVRRQADAMALPATPVAGKKRRRRSGKGKASKPQGSDVPASALEPGLDVGLAMAVDAGQGDEAMLVDTPVSSTLAVPDPCVVVDRAPGSALASTVIVKRKRQKKGRVLQKLGLVEAQSSPSSSEDADESSSDESDFDSSASESEPDSGDKAPITETRSDNQLAPPSTLPAAIAHSSVPQKEKVFYTGSMLKPLLAERGLIGDSGETKQTFYVSVNRPEHIQQQRAQLPVYAEEQQIMEAIAENPVVVLSGETGSGKTTQVPQFLFEAGYGDPGSSNPGIIGITQPRRVAAISMAHRVSEELGNFGSTVAHQVRFDTNVSDKTRVKFMTEGVLLRELASDLLLTKYSVVITDEAHERSLNTDILLGVLSRVVRLRHKLALESPDKHRPLKLVIMSATLRVDDFVKNARLFPTPPPVINVQSRQHSVRVHFNRRTPAPGQHVSEVVSKVAKIHQRLPDGGILVFLTGQAEITYVCKKLREQFPTLEERLALEQQEEQRKQARGRRRGARGASHNKPTAMAANGLEAGVENEDVDIGDYDMFTADGELNDDFKLDSDSDSEEDEEIILGGDDHEETALLLSENLKTAVAKPKAAGSDSEDDHPAPLFVLPLYSLLPADQQLKVFAPPPAGSRLCVVATNVAETSITIPGIRYVVDTGLAKEKSYDAQTQVQSFEVGWTSQASSNQRMGRAGRTGPGHCYRIFSSAVFNDQFPKFSEPEVMRMPIEGVVLQMKAMNLDNVTNFPFPTPPSRSALKKAERLLTWLGALDSNKGRITDLGRLMSVFPVAPRFAKMLIVGQQHGCLPYVISIVAALSVGDPFIKEFNLDPDANSSTLAEMGAFGCEESVALSEAKNMTSEEMAAKEQLRVKRRQYWGAQAKLAGADPTSDILKWLTVIGAFEYAGGTDAVCAEYYVRPKAMSEIRKLRGQLTNLVQMYCPGVDVAMDPRMPPPSKLQQSVIRQIILAGFMDHVAVRGDVAGYHDPDEESSSKKRGMHAVPYITMWSEEPVFVHPESVTYISARGAGSMPQAIVFSELQRTTRLWAKAVTVVNTKWLATIGQPLCTFGNPLPYPLPKYNDTNDQMTCYVEPSFGPKSWVLPMVKVEESRVGTRWQITKVIG</sequence>
<keyword evidence="1" id="KW-0378">Hydrolase</keyword>
<organism evidence="1 2">
    <name type="scientific">Coemansia linderi</name>
    <dbReference type="NCBI Taxonomy" id="2663919"/>
    <lineage>
        <taxon>Eukaryota</taxon>
        <taxon>Fungi</taxon>
        <taxon>Fungi incertae sedis</taxon>
        <taxon>Zoopagomycota</taxon>
        <taxon>Kickxellomycotina</taxon>
        <taxon>Kickxellomycetes</taxon>
        <taxon>Kickxellales</taxon>
        <taxon>Kickxellaceae</taxon>
        <taxon>Coemansia</taxon>
    </lineage>
</organism>
<reference evidence="1" key="1">
    <citation type="submission" date="2022-07" db="EMBL/GenBank/DDBJ databases">
        <title>Phylogenomic reconstructions and comparative analyses of Kickxellomycotina fungi.</title>
        <authorList>
            <person name="Reynolds N.K."/>
            <person name="Stajich J.E."/>
            <person name="Barry K."/>
            <person name="Grigoriev I.V."/>
            <person name="Crous P."/>
            <person name="Smith M.E."/>
        </authorList>
    </citation>
    <scope>NUCLEOTIDE SEQUENCE</scope>
    <source>
        <strain evidence="1">BCRC 34191</strain>
    </source>
</reference>
<keyword evidence="2" id="KW-1185">Reference proteome</keyword>
<accession>A0ACC1KN84</accession>
<dbReference type="EMBL" id="JANBUK010000084">
    <property type="protein sequence ID" value="KAJ2791880.1"/>
    <property type="molecule type" value="Genomic_DNA"/>
</dbReference>
<keyword evidence="1" id="KW-0067">ATP-binding</keyword>
<dbReference type="EC" id="3.6.4.13" evidence="1"/>
<keyword evidence="1" id="KW-0347">Helicase</keyword>
<proteinExistence type="predicted"/>
<name>A0ACC1KN84_9FUNG</name>
<evidence type="ECO:0000313" key="1">
    <source>
        <dbReference type="EMBL" id="KAJ2791880.1"/>
    </source>
</evidence>
<keyword evidence="1" id="KW-0547">Nucleotide-binding</keyword>